<evidence type="ECO:0000259" key="4">
    <source>
        <dbReference type="Pfam" id="PF00628"/>
    </source>
</evidence>
<dbReference type="InterPro" id="IPR013083">
    <property type="entry name" value="Znf_RING/FYVE/PHD"/>
</dbReference>
<dbReference type="Proteomes" id="UP000299102">
    <property type="component" value="Unassembled WGS sequence"/>
</dbReference>
<evidence type="ECO:0000256" key="2">
    <source>
        <dbReference type="ARBA" id="ARBA00022771"/>
    </source>
</evidence>
<evidence type="ECO:0000313" key="6">
    <source>
        <dbReference type="Proteomes" id="UP000299102"/>
    </source>
</evidence>
<dbReference type="Pfam" id="PF00628">
    <property type="entry name" value="PHD"/>
    <property type="match status" value="1"/>
</dbReference>
<keyword evidence="6" id="KW-1185">Reference proteome</keyword>
<dbReference type="Gene3D" id="3.30.40.10">
    <property type="entry name" value="Zinc/RING finger domain, C3HC4 (zinc finger)"/>
    <property type="match status" value="1"/>
</dbReference>
<accession>A0A4C1TSK7</accession>
<proteinExistence type="predicted"/>
<organism evidence="5 6">
    <name type="scientific">Eumeta variegata</name>
    <name type="common">Bagworm moth</name>
    <name type="synonym">Eumeta japonica</name>
    <dbReference type="NCBI Taxonomy" id="151549"/>
    <lineage>
        <taxon>Eukaryota</taxon>
        <taxon>Metazoa</taxon>
        <taxon>Ecdysozoa</taxon>
        <taxon>Arthropoda</taxon>
        <taxon>Hexapoda</taxon>
        <taxon>Insecta</taxon>
        <taxon>Pterygota</taxon>
        <taxon>Neoptera</taxon>
        <taxon>Endopterygota</taxon>
        <taxon>Lepidoptera</taxon>
        <taxon>Glossata</taxon>
        <taxon>Ditrysia</taxon>
        <taxon>Tineoidea</taxon>
        <taxon>Psychidae</taxon>
        <taxon>Oiketicinae</taxon>
        <taxon>Eumeta</taxon>
    </lineage>
</organism>
<dbReference type="InterPro" id="IPR019787">
    <property type="entry name" value="Znf_PHD-finger"/>
</dbReference>
<feature type="domain" description="PHD-type" evidence="4">
    <location>
        <begin position="22"/>
        <end position="59"/>
    </location>
</feature>
<evidence type="ECO:0000256" key="1">
    <source>
        <dbReference type="ARBA" id="ARBA00022723"/>
    </source>
</evidence>
<dbReference type="EMBL" id="BGZK01000083">
    <property type="protein sequence ID" value="GBP16959.1"/>
    <property type="molecule type" value="Genomic_DNA"/>
</dbReference>
<comment type="caution">
    <text evidence="5">The sequence shown here is derived from an EMBL/GenBank/DDBJ whole genome shotgun (WGS) entry which is preliminary data.</text>
</comment>
<protein>
    <recommendedName>
        <fullName evidence="4">PHD-type domain-containing protein</fullName>
    </recommendedName>
</protein>
<dbReference type="AlphaFoldDB" id="A0A4C1TSK7"/>
<evidence type="ECO:0000256" key="3">
    <source>
        <dbReference type="ARBA" id="ARBA00022833"/>
    </source>
</evidence>
<keyword evidence="3" id="KW-0862">Zinc</keyword>
<dbReference type="GO" id="GO:0008270">
    <property type="term" value="F:zinc ion binding"/>
    <property type="evidence" value="ECO:0007669"/>
    <property type="project" value="UniProtKB-KW"/>
</dbReference>
<reference evidence="5 6" key="1">
    <citation type="journal article" date="2019" name="Commun. Biol.">
        <title>The bagworm genome reveals a unique fibroin gene that provides high tensile strength.</title>
        <authorList>
            <person name="Kono N."/>
            <person name="Nakamura H."/>
            <person name="Ohtoshi R."/>
            <person name="Tomita M."/>
            <person name="Numata K."/>
            <person name="Arakawa K."/>
        </authorList>
    </citation>
    <scope>NUCLEOTIDE SEQUENCE [LARGE SCALE GENOMIC DNA]</scope>
</reference>
<sequence length="223" mass="25381">MVFYPALIRRTHCRILMRPRYCKICRKKVNKKNGAQCEGNCKKWVHYSCINVPFDIMENVKNEAIEEVNDSLAKSQDCDQVKGDIEAVPTSTVSYVESLPDFHSAAPLQRTCTQSNCDRRCGSITTTSDPATDTSQSRICMCYTASTTPSLPSSRNDSVYQMVPMHCDINEVCYTAKEISKGMENLMNTFKSVLRHHEKKYLSNKRCSKCNKERTTSDESEEN</sequence>
<keyword evidence="1" id="KW-0479">Metal-binding</keyword>
<dbReference type="InterPro" id="IPR011011">
    <property type="entry name" value="Znf_FYVE_PHD"/>
</dbReference>
<gene>
    <name evidence="5" type="ORF">EVAR_101977_1</name>
</gene>
<name>A0A4C1TSK7_EUMVA</name>
<dbReference type="OrthoDB" id="8061056at2759"/>
<dbReference type="SUPFAM" id="SSF57903">
    <property type="entry name" value="FYVE/PHD zinc finger"/>
    <property type="match status" value="1"/>
</dbReference>
<evidence type="ECO:0000313" key="5">
    <source>
        <dbReference type="EMBL" id="GBP16959.1"/>
    </source>
</evidence>
<keyword evidence="2" id="KW-0863">Zinc-finger</keyword>